<evidence type="ECO:0000313" key="13">
    <source>
        <dbReference type="Proteomes" id="UP000216107"/>
    </source>
</evidence>
<feature type="site" description="Transition state stabilizer" evidence="9">
    <location>
        <position position="244"/>
    </location>
</feature>
<dbReference type="OrthoDB" id="9802453at2"/>
<evidence type="ECO:0000256" key="4">
    <source>
        <dbReference type="ARBA" id="ARBA00022723"/>
    </source>
</evidence>
<dbReference type="GO" id="GO:0005829">
    <property type="term" value="C:cytosol"/>
    <property type="evidence" value="ECO:0007669"/>
    <property type="project" value="TreeGrafter"/>
</dbReference>
<evidence type="ECO:0000313" key="12">
    <source>
        <dbReference type="EMBL" id="PAS93299.1"/>
    </source>
</evidence>
<dbReference type="InterPro" id="IPR023865">
    <property type="entry name" value="Aliphatic_acid_kinase_CS"/>
</dbReference>
<evidence type="ECO:0000256" key="6">
    <source>
        <dbReference type="ARBA" id="ARBA00022777"/>
    </source>
</evidence>
<evidence type="ECO:0000313" key="11">
    <source>
        <dbReference type="EMBL" id="KAF7599308.1"/>
    </source>
</evidence>
<dbReference type="PANTHER" id="PTHR21060">
    <property type="entry name" value="ACETATE KINASE"/>
    <property type="match status" value="1"/>
</dbReference>
<keyword evidence="3 9" id="KW-0808">Transferase</keyword>
<dbReference type="Proteomes" id="UP000216107">
    <property type="component" value="Unassembled WGS sequence"/>
</dbReference>
<comment type="caution">
    <text evidence="12">The sequence shown here is derived from an EMBL/GenBank/DDBJ whole genome shotgun (WGS) entry which is preliminary data.</text>
</comment>
<evidence type="ECO:0000256" key="3">
    <source>
        <dbReference type="ARBA" id="ARBA00022679"/>
    </source>
</evidence>
<dbReference type="UniPathway" id="UPA00340">
    <property type="reaction ID" value="UER00458"/>
</dbReference>
<comment type="similarity">
    <text evidence="1 9 10">Belongs to the acetokinase family.</text>
</comment>
<dbReference type="Proteomes" id="UP000623509">
    <property type="component" value="Unassembled WGS sequence"/>
</dbReference>
<feature type="site" description="Transition state stabilizer" evidence="9">
    <location>
        <position position="183"/>
    </location>
</feature>
<protein>
    <recommendedName>
        <fullName evidence="9">Acetate kinase</fullName>
        <ecNumber evidence="9">2.7.2.1</ecNumber>
    </recommendedName>
    <alternativeName>
        <fullName evidence="9">Acetokinase</fullName>
    </alternativeName>
</protein>
<feature type="binding site" evidence="9">
    <location>
        <begin position="331"/>
        <end position="335"/>
    </location>
    <ligand>
        <name>ATP</name>
        <dbReference type="ChEBI" id="CHEBI:30616"/>
    </ligand>
</feature>
<feature type="active site" description="Proton donor/acceptor" evidence="9">
    <location>
        <position position="152"/>
    </location>
</feature>
<comment type="subunit">
    <text evidence="9">Homodimer.</text>
</comment>
<dbReference type="RefSeq" id="WP_095524464.1">
    <property type="nucleotide sequence ID" value="NZ_MDUX01000023.1"/>
</dbReference>
<feature type="binding site" evidence="9">
    <location>
        <position position="15"/>
    </location>
    <ligand>
        <name>ATP</name>
        <dbReference type="ChEBI" id="CHEBI:30616"/>
    </ligand>
</feature>
<dbReference type="GO" id="GO:0006083">
    <property type="term" value="P:acetate metabolic process"/>
    <property type="evidence" value="ECO:0007669"/>
    <property type="project" value="TreeGrafter"/>
</dbReference>
<feature type="binding site" evidence="9">
    <location>
        <begin position="286"/>
        <end position="288"/>
    </location>
    <ligand>
        <name>ATP</name>
        <dbReference type="ChEBI" id="CHEBI:30616"/>
    </ligand>
</feature>
<keyword evidence="6 9" id="KW-0418">Kinase</keyword>
<dbReference type="HAMAP" id="MF_00020">
    <property type="entry name" value="Acetate_kinase"/>
    <property type="match status" value="1"/>
</dbReference>
<dbReference type="EC" id="2.7.2.1" evidence="9"/>
<dbReference type="InterPro" id="IPR043129">
    <property type="entry name" value="ATPase_NBD"/>
</dbReference>
<evidence type="ECO:0000256" key="10">
    <source>
        <dbReference type="RuleBase" id="RU003835"/>
    </source>
</evidence>
<feature type="binding site" evidence="9">
    <location>
        <position position="95"/>
    </location>
    <ligand>
        <name>substrate</name>
    </ligand>
</feature>
<comment type="function">
    <text evidence="9">Catalyzes the formation of acetyl phosphate from acetate and ATP. Can also catalyze the reverse reaction.</text>
</comment>
<reference evidence="12 13" key="2">
    <citation type="submission" date="2017-07" db="EMBL/GenBank/DDBJ databases">
        <title>Candidatus Dactylopiibacterium carminicum, a nitrogen-fixing symbiont of the cochineal insect Dactylopius coccus and Dactylopius opuntiae (Hemiptera: Coccoidea: Dactylopiidae).</title>
        <authorList>
            <person name="Vera A."/>
        </authorList>
    </citation>
    <scope>NUCLEOTIDE SEQUENCE [LARGE SCALE GENOMIC DNA]</scope>
    <source>
        <strain evidence="12 13">NFDCM</strain>
    </source>
</reference>
<gene>
    <name evidence="9" type="primary">ackA</name>
    <name evidence="11" type="ORF">BGI27_08505</name>
    <name evidence="12" type="ORF">CGU29_08155</name>
</gene>
<dbReference type="SUPFAM" id="SSF53067">
    <property type="entry name" value="Actin-like ATPase domain"/>
    <property type="match status" value="2"/>
</dbReference>
<feature type="binding site" evidence="9">
    <location>
        <position position="8"/>
    </location>
    <ligand>
        <name>Mg(2+)</name>
        <dbReference type="ChEBI" id="CHEBI:18420"/>
    </ligand>
</feature>
<dbReference type="PROSITE" id="PS01075">
    <property type="entry name" value="ACETATE_KINASE_1"/>
    <property type="match status" value="1"/>
</dbReference>
<evidence type="ECO:0000256" key="7">
    <source>
        <dbReference type="ARBA" id="ARBA00022840"/>
    </source>
</evidence>
<reference evidence="11 14" key="1">
    <citation type="submission" date="2016-08" db="EMBL/GenBank/DDBJ databases">
        <title>Candidatus Dactylopiibacterium carminicum genome sequence.</title>
        <authorList>
            <person name="Ramirez-Puebla S.T."/>
            <person name="Ormeno-Orrillo E."/>
            <person name="Vera-Ponce De Leon A."/>
            <person name="Luis L."/>
            <person name="Sanchez-Flores A."/>
            <person name="Monica R."/>
            <person name="Martinez-Romero E."/>
        </authorList>
    </citation>
    <scope>NUCLEOTIDE SEQUENCE [LARGE SCALE GENOMIC DNA]</scope>
    <source>
        <strain evidence="11">END1</strain>
    </source>
</reference>
<organism evidence="12 13">
    <name type="scientific">Candidatus Dactylopiibacterium carminicum</name>
    <dbReference type="NCBI Taxonomy" id="857335"/>
    <lineage>
        <taxon>Bacteria</taxon>
        <taxon>Pseudomonadati</taxon>
        <taxon>Pseudomonadota</taxon>
        <taxon>Betaproteobacteria</taxon>
        <taxon>Rhodocyclales</taxon>
        <taxon>Rhodocyclaceae</taxon>
        <taxon>Candidatus Dactylopiibacterium</taxon>
    </lineage>
</organism>
<dbReference type="PIRSF" id="PIRSF000722">
    <property type="entry name" value="Acetate_prop_kin"/>
    <property type="match status" value="1"/>
</dbReference>
<dbReference type="PRINTS" id="PR00471">
    <property type="entry name" value="ACETATEKNASE"/>
</dbReference>
<evidence type="ECO:0000256" key="5">
    <source>
        <dbReference type="ARBA" id="ARBA00022741"/>
    </source>
</evidence>
<keyword evidence="4 9" id="KW-0479">Metal-binding</keyword>
<evidence type="ECO:0000256" key="9">
    <source>
        <dbReference type="HAMAP-Rule" id="MF_00020"/>
    </source>
</evidence>
<dbReference type="EMBL" id="NMRN01000019">
    <property type="protein sequence ID" value="PAS93299.1"/>
    <property type="molecule type" value="Genomic_DNA"/>
</dbReference>
<name>A0A272ET72_9RHOO</name>
<dbReference type="PROSITE" id="PS01076">
    <property type="entry name" value="ACETATE_KINASE_2"/>
    <property type="match status" value="1"/>
</dbReference>
<proteinExistence type="inferred from homology"/>
<sequence length="398" mass="42858">MKSLLIINAGSSSLKFAVFNLPLVKDAPSVFRGQIDGIGANTQFVAKDIDGKTLLDTIIKSPEGTPLEAQQELALTTLLDWIEAQKVELAAVGHRVLHGGEQYSAPVVVTPEVFKVLETFIPLGPLHQPHNLRPIRVLAAKYPSLPQVACFDTAFHRTQPLEAQTYAIPRKITAEGVKRYGFHGSSYDYIARQLPEVIGAEKAKGAVIIAHMGNGASMAALRDGKCVATSMGFTAIEGLMMGTRTGSIDPGVLLYMMETHGYGPKEISNFLYKESGLLGVSGISQDMRTLEASDAPEAKEALELFCYRAAREIGSLMMAAGGLDALVFTGGIGENSQFVRNKVIGYLEWFGAKIDPELNKVCGKAHTIHSADSKLAVAVIPTNEEWMIAHHAVTLLGL</sequence>
<comment type="subcellular location">
    <subcellularLocation>
        <location evidence="9">Cytoplasm</location>
    </subcellularLocation>
</comment>
<dbReference type="NCBIfam" id="TIGR00016">
    <property type="entry name" value="ackA"/>
    <property type="match status" value="1"/>
</dbReference>
<accession>A0A272ET72</accession>
<dbReference type="GO" id="GO:0005524">
    <property type="term" value="F:ATP binding"/>
    <property type="evidence" value="ECO:0007669"/>
    <property type="project" value="UniProtKB-KW"/>
</dbReference>
<dbReference type="InterPro" id="IPR004372">
    <property type="entry name" value="Ac/propionate_kinase"/>
</dbReference>
<dbReference type="AlphaFoldDB" id="A0A272ET72"/>
<dbReference type="GO" id="GO:0008776">
    <property type="term" value="F:acetate kinase activity"/>
    <property type="evidence" value="ECO:0007669"/>
    <property type="project" value="UniProtKB-UniRule"/>
</dbReference>
<keyword evidence="5 9" id="KW-0547">Nucleotide-binding</keyword>
<keyword evidence="2 9" id="KW-0963">Cytoplasm</keyword>
<dbReference type="Pfam" id="PF00871">
    <property type="entry name" value="Acetate_kinase"/>
    <property type="match status" value="1"/>
</dbReference>
<evidence type="ECO:0000256" key="2">
    <source>
        <dbReference type="ARBA" id="ARBA00022490"/>
    </source>
</evidence>
<evidence type="ECO:0000313" key="14">
    <source>
        <dbReference type="Proteomes" id="UP000623509"/>
    </source>
</evidence>
<keyword evidence="14" id="KW-1185">Reference proteome</keyword>
<feature type="binding site" evidence="9">
    <location>
        <position position="384"/>
    </location>
    <ligand>
        <name>Mg(2+)</name>
        <dbReference type="ChEBI" id="CHEBI:18420"/>
    </ligand>
</feature>
<keyword evidence="8 9" id="KW-0460">Magnesium</keyword>
<comment type="cofactor">
    <cofactor evidence="9">
        <name>Mg(2+)</name>
        <dbReference type="ChEBI" id="CHEBI:18420"/>
    </cofactor>
    <cofactor evidence="9">
        <name>Mn(2+)</name>
        <dbReference type="ChEBI" id="CHEBI:29035"/>
    </cofactor>
    <text evidence="9">Mg(2+). Can also accept Mn(2+).</text>
</comment>
<feature type="binding site" evidence="9">
    <location>
        <begin position="211"/>
        <end position="215"/>
    </location>
    <ligand>
        <name>ATP</name>
        <dbReference type="ChEBI" id="CHEBI:30616"/>
    </ligand>
</feature>
<dbReference type="EMBL" id="MDUX01000023">
    <property type="protein sequence ID" value="KAF7599308.1"/>
    <property type="molecule type" value="Genomic_DNA"/>
</dbReference>
<dbReference type="InterPro" id="IPR000890">
    <property type="entry name" value="Aliphatic_acid_kin_short-chain"/>
</dbReference>
<dbReference type="PANTHER" id="PTHR21060:SF21">
    <property type="entry name" value="ACETATE KINASE"/>
    <property type="match status" value="1"/>
</dbReference>
<dbReference type="GO" id="GO:0000287">
    <property type="term" value="F:magnesium ion binding"/>
    <property type="evidence" value="ECO:0007669"/>
    <property type="project" value="UniProtKB-UniRule"/>
</dbReference>
<dbReference type="GO" id="GO:0006085">
    <property type="term" value="P:acetyl-CoA biosynthetic process"/>
    <property type="evidence" value="ECO:0007669"/>
    <property type="project" value="UniProtKB-UniRule"/>
</dbReference>
<evidence type="ECO:0000256" key="1">
    <source>
        <dbReference type="ARBA" id="ARBA00008748"/>
    </source>
</evidence>
<comment type="catalytic activity">
    <reaction evidence="9">
        <text>acetate + ATP = acetyl phosphate + ADP</text>
        <dbReference type="Rhea" id="RHEA:11352"/>
        <dbReference type="ChEBI" id="CHEBI:22191"/>
        <dbReference type="ChEBI" id="CHEBI:30089"/>
        <dbReference type="ChEBI" id="CHEBI:30616"/>
        <dbReference type="ChEBI" id="CHEBI:456216"/>
        <dbReference type="EC" id="2.7.2.1"/>
    </reaction>
</comment>
<dbReference type="Gene3D" id="3.30.420.40">
    <property type="match status" value="2"/>
</dbReference>
<comment type="pathway">
    <text evidence="9">Metabolic intermediate biosynthesis; acetyl-CoA biosynthesis; acetyl-CoA from acetate: step 1/2.</text>
</comment>
<keyword evidence="7 9" id="KW-0067">ATP-binding</keyword>
<evidence type="ECO:0000256" key="8">
    <source>
        <dbReference type="ARBA" id="ARBA00022842"/>
    </source>
</evidence>